<name>A0ABW0LDF8_9BACI</name>
<evidence type="ECO:0000313" key="3">
    <source>
        <dbReference type="Proteomes" id="UP001596147"/>
    </source>
</evidence>
<keyword evidence="3" id="KW-1185">Reference proteome</keyword>
<dbReference type="EMBL" id="JBHSMC010000001">
    <property type="protein sequence ID" value="MFC5463740.1"/>
    <property type="molecule type" value="Genomic_DNA"/>
</dbReference>
<proteinExistence type="predicted"/>
<feature type="compositionally biased region" description="Basic and acidic residues" evidence="1">
    <location>
        <begin position="53"/>
        <end position="66"/>
    </location>
</feature>
<dbReference type="Proteomes" id="UP001596147">
    <property type="component" value="Unassembled WGS sequence"/>
</dbReference>
<evidence type="ECO:0000313" key="2">
    <source>
        <dbReference type="EMBL" id="MFC5463740.1"/>
    </source>
</evidence>
<accession>A0ABW0LDF8</accession>
<gene>
    <name evidence="2" type="ORF">ACFPM4_03100</name>
</gene>
<comment type="caution">
    <text evidence="2">The sequence shown here is derived from an EMBL/GenBank/DDBJ whole genome shotgun (WGS) entry which is preliminary data.</text>
</comment>
<sequence length="103" mass="12002">MSLKSIEMQIALPRSVDSAKISEQLQQRGQQIIDNATDDMKWKDTQNRQSVVEMEKGHKLWQHTDDDQPSSQYEGKQNQNKKQQQKMQEPIHPYKGKSIDYSG</sequence>
<feature type="region of interest" description="Disordered" evidence="1">
    <location>
        <begin position="34"/>
        <end position="103"/>
    </location>
</feature>
<protein>
    <submittedName>
        <fullName evidence="2">Uncharacterized protein</fullName>
    </submittedName>
</protein>
<reference evidence="3" key="1">
    <citation type="journal article" date="2019" name="Int. J. Syst. Evol. Microbiol.">
        <title>The Global Catalogue of Microorganisms (GCM) 10K type strain sequencing project: providing services to taxonomists for standard genome sequencing and annotation.</title>
        <authorList>
            <consortium name="The Broad Institute Genomics Platform"/>
            <consortium name="The Broad Institute Genome Sequencing Center for Infectious Disease"/>
            <person name="Wu L."/>
            <person name="Ma J."/>
        </authorList>
    </citation>
    <scope>NUCLEOTIDE SEQUENCE [LARGE SCALE GENOMIC DNA]</scope>
    <source>
        <strain evidence="3">CGMCC 1.12237</strain>
    </source>
</reference>
<feature type="compositionally biased region" description="Low complexity" evidence="1">
    <location>
        <begin position="76"/>
        <end position="86"/>
    </location>
</feature>
<organism evidence="2 3">
    <name type="scientific">Lederbergia graminis</name>
    <dbReference type="NCBI Taxonomy" id="735518"/>
    <lineage>
        <taxon>Bacteria</taxon>
        <taxon>Bacillati</taxon>
        <taxon>Bacillota</taxon>
        <taxon>Bacilli</taxon>
        <taxon>Bacillales</taxon>
        <taxon>Bacillaceae</taxon>
        <taxon>Lederbergia</taxon>
    </lineage>
</organism>
<dbReference type="RefSeq" id="WP_382347585.1">
    <property type="nucleotide sequence ID" value="NZ_JBHSMC010000001.1"/>
</dbReference>
<evidence type="ECO:0000256" key="1">
    <source>
        <dbReference type="SAM" id="MobiDB-lite"/>
    </source>
</evidence>